<organism evidence="1 2">
    <name type="scientific">Methylobacter tundripaludum (strain ATCC BAA-1195 / DSM 17260 / SV96)</name>
    <dbReference type="NCBI Taxonomy" id="697282"/>
    <lineage>
        <taxon>Bacteria</taxon>
        <taxon>Pseudomonadati</taxon>
        <taxon>Pseudomonadota</taxon>
        <taxon>Gammaproteobacteria</taxon>
        <taxon>Methylococcales</taxon>
        <taxon>Methylococcaceae</taxon>
        <taxon>Methylobacter</taxon>
    </lineage>
</organism>
<dbReference type="AlphaFoldDB" id="G3IV24"/>
<proteinExistence type="predicted"/>
<dbReference type="HOGENOM" id="CLU_093136_1_2_6"/>
<evidence type="ECO:0000313" key="2">
    <source>
        <dbReference type="Proteomes" id="UP000004664"/>
    </source>
</evidence>
<dbReference type="InterPro" id="IPR025293">
    <property type="entry name" value="YfiR/HmsC-like"/>
</dbReference>
<accession>G3IV24</accession>
<dbReference type="RefSeq" id="WP_006890788.1">
    <property type="nucleotide sequence ID" value="NZ_JH109152.1"/>
</dbReference>
<dbReference type="Pfam" id="PF13689">
    <property type="entry name" value="DUF4154"/>
    <property type="match status" value="1"/>
</dbReference>
<keyword evidence="2" id="KW-1185">Reference proteome</keyword>
<dbReference type="EMBL" id="JH109152">
    <property type="protein sequence ID" value="EGW22820.1"/>
    <property type="molecule type" value="Genomic_DNA"/>
</dbReference>
<sequence precursor="true">MKGIYFIRWAAVLLLMLYWPSLSVGQELAAENPNKVEAAFLRNFARYVTWPPGVFADDRSSWRICILGNDPFGDVLDNTLTGRAEQERSFEIVRADTLNELPNCQIVFVAYQDAAKRRAALAALKNRPILTVSDAPEFLQEGGIIQFHVGDRVEMSINLDQSRSASLTIQTKMLEVSREVVENGEVRRWR</sequence>
<dbReference type="OrthoDB" id="277577at2"/>
<evidence type="ECO:0000313" key="1">
    <source>
        <dbReference type="EMBL" id="EGW22820.1"/>
    </source>
</evidence>
<dbReference type="STRING" id="697282.Mettu_1650"/>
<dbReference type="eggNOG" id="ENOG5032YBM">
    <property type="taxonomic scope" value="Bacteria"/>
</dbReference>
<name>G3IV24_METTV</name>
<protein>
    <submittedName>
        <fullName evidence="1">Uncharacterized protein</fullName>
    </submittedName>
</protein>
<dbReference type="Proteomes" id="UP000004664">
    <property type="component" value="Unassembled WGS sequence"/>
</dbReference>
<reference evidence="1 2" key="1">
    <citation type="submission" date="2011-06" db="EMBL/GenBank/DDBJ databases">
        <title>Genomic sequence of Methylobacter tundripaludum SV96.</title>
        <authorList>
            <consortium name="US DOE Joint Genome Institute"/>
            <person name="Lucas S."/>
            <person name="Han J."/>
            <person name="Lapidus A."/>
            <person name="Cheng J.-F."/>
            <person name="Goodwin L."/>
            <person name="Pitluck S."/>
            <person name="Held B."/>
            <person name="Detter J.C."/>
            <person name="Han C."/>
            <person name="Tapia R."/>
            <person name="Land M."/>
            <person name="Hauser L."/>
            <person name="Kyrpides N."/>
            <person name="Ivanova N."/>
            <person name="Ovchinnikova G."/>
            <person name="Pagani I."/>
            <person name="Klotz M.G."/>
            <person name="Dispirito A.A."/>
            <person name="Murrell J.C."/>
            <person name="Dunfield P."/>
            <person name="Kalyuzhnaya M.G."/>
            <person name="Svenning M."/>
            <person name="Trotsenko Y.A."/>
            <person name="Stein L.Y."/>
            <person name="Woyke T."/>
        </authorList>
    </citation>
    <scope>NUCLEOTIDE SEQUENCE [LARGE SCALE GENOMIC DNA]</scope>
    <source>
        <strain evidence="2">ATCC BAA-1195 / DSM 17260 / SV96</strain>
    </source>
</reference>
<gene>
    <name evidence="1" type="ORF">Mettu_1650</name>
</gene>